<organism evidence="1 2">
    <name type="scientific">Candidatus Desulfosporosinus infrequens</name>
    <dbReference type="NCBI Taxonomy" id="2043169"/>
    <lineage>
        <taxon>Bacteria</taxon>
        <taxon>Bacillati</taxon>
        <taxon>Bacillota</taxon>
        <taxon>Clostridia</taxon>
        <taxon>Eubacteriales</taxon>
        <taxon>Desulfitobacteriaceae</taxon>
        <taxon>Desulfosporosinus</taxon>
    </lineage>
</organism>
<sequence length="39" mass="4279">MYDRLQTKEILFKFSLLNPIGETPTSISGRLAGSPIQVG</sequence>
<accession>A0A2U3LIG0</accession>
<protein>
    <submittedName>
        <fullName evidence="1">Uncharacterized protein</fullName>
    </submittedName>
</protein>
<dbReference type="AlphaFoldDB" id="A0A2U3LIG0"/>
<evidence type="ECO:0000313" key="1">
    <source>
        <dbReference type="EMBL" id="SPF51606.1"/>
    </source>
</evidence>
<reference evidence="2" key="1">
    <citation type="submission" date="2018-02" db="EMBL/GenBank/DDBJ databases">
        <authorList>
            <person name="Hausmann B."/>
        </authorList>
    </citation>
    <scope>NUCLEOTIDE SEQUENCE [LARGE SCALE GENOMIC DNA]</scope>
    <source>
        <strain evidence="2">Peat soil MAG SbF1</strain>
    </source>
</reference>
<gene>
    <name evidence="1" type="ORF">SBF1_5210001</name>
</gene>
<dbReference type="EMBL" id="OMOF01000470">
    <property type="protein sequence ID" value="SPF51606.1"/>
    <property type="molecule type" value="Genomic_DNA"/>
</dbReference>
<proteinExistence type="predicted"/>
<name>A0A2U3LIG0_9FIRM</name>
<dbReference type="Proteomes" id="UP000238916">
    <property type="component" value="Unassembled WGS sequence"/>
</dbReference>
<evidence type="ECO:0000313" key="2">
    <source>
        <dbReference type="Proteomes" id="UP000238916"/>
    </source>
</evidence>